<dbReference type="RefSeq" id="WP_394300878.1">
    <property type="nucleotide sequence ID" value="NZ_JBHMQT010000015.1"/>
</dbReference>
<protein>
    <submittedName>
        <fullName evidence="3">Uncharacterized protein</fullName>
    </submittedName>
</protein>
<evidence type="ECO:0000313" key="4">
    <source>
        <dbReference type="Proteomes" id="UP001589870"/>
    </source>
</evidence>
<evidence type="ECO:0000256" key="2">
    <source>
        <dbReference type="SAM" id="Phobius"/>
    </source>
</evidence>
<accession>A0ABV6U2L2</accession>
<keyword evidence="2" id="KW-0812">Transmembrane</keyword>
<feature type="transmembrane region" description="Helical" evidence="2">
    <location>
        <begin position="152"/>
        <end position="173"/>
    </location>
</feature>
<feature type="region of interest" description="Disordered" evidence="1">
    <location>
        <begin position="392"/>
        <end position="419"/>
    </location>
</feature>
<feature type="transmembrane region" description="Helical" evidence="2">
    <location>
        <begin position="364"/>
        <end position="382"/>
    </location>
</feature>
<feature type="transmembrane region" description="Helical" evidence="2">
    <location>
        <begin position="114"/>
        <end position="132"/>
    </location>
</feature>
<feature type="transmembrane region" description="Helical" evidence="2">
    <location>
        <begin position="333"/>
        <end position="352"/>
    </location>
</feature>
<feature type="transmembrane region" description="Helical" evidence="2">
    <location>
        <begin position="185"/>
        <end position="202"/>
    </location>
</feature>
<dbReference type="EMBL" id="JBHMQT010000015">
    <property type="protein sequence ID" value="MFC0862678.1"/>
    <property type="molecule type" value="Genomic_DNA"/>
</dbReference>
<feature type="transmembrane region" description="Helical" evidence="2">
    <location>
        <begin position="282"/>
        <end position="300"/>
    </location>
</feature>
<keyword evidence="2" id="KW-0472">Membrane</keyword>
<feature type="transmembrane region" description="Helical" evidence="2">
    <location>
        <begin position="87"/>
        <end position="107"/>
    </location>
</feature>
<dbReference type="Proteomes" id="UP001589870">
    <property type="component" value="Unassembled WGS sequence"/>
</dbReference>
<evidence type="ECO:0000313" key="3">
    <source>
        <dbReference type="EMBL" id="MFC0862678.1"/>
    </source>
</evidence>
<keyword evidence="2" id="KW-1133">Transmembrane helix</keyword>
<feature type="transmembrane region" description="Helical" evidence="2">
    <location>
        <begin position="306"/>
        <end position="326"/>
    </location>
</feature>
<reference evidence="3 4" key="1">
    <citation type="submission" date="2024-09" db="EMBL/GenBank/DDBJ databases">
        <authorList>
            <person name="Sun Q."/>
            <person name="Mori K."/>
        </authorList>
    </citation>
    <scope>NUCLEOTIDE SEQUENCE [LARGE SCALE GENOMIC DNA]</scope>
    <source>
        <strain evidence="3 4">TBRC 1851</strain>
    </source>
</reference>
<feature type="transmembrane region" description="Helical" evidence="2">
    <location>
        <begin position="254"/>
        <end position="275"/>
    </location>
</feature>
<comment type="caution">
    <text evidence="3">The sequence shown here is derived from an EMBL/GenBank/DDBJ whole genome shotgun (WGS) entry which is preliminary data.</text>
</comment>
<proteinExistence type="predicted"/>
<name>A0ABV6U2L2_9ACTN</name>
<gene>
    <name evidence="3" type="ORF">ACFHYQ_10255</name>
</gene>
<sequence>MATGTMFRLLTAPVRRWGYAVRALVLRVLAWALPYWTRGEAGRETPADLFRVLYLGWLAAFLLKVLGSSWDVSWHFKWLRDDLAPPHLLNTVGTVIAVGLALVHWYTGYGVDRTASRLIVWGTGIFLIAIPLDLINHRVNGLDITAWSPSHALLYIGTALMLAGAIRGWFVGAGPHTGVSARRRTLVLGGLFAFFLENVHFAQQQQEYGVLEIASWDRGAPYAEPSLLEFAAQQMGRAVDRTMVVKFSLPIPEWVYPVYAVVVGMAAVVFARLMVGRRWTGTTVAAVYVGYRCVIWPLLVGGDFPASAVPFFLVLGGLCVDLAFLVRVPYLRPVLGAVLVTGGVYGGLAVQARVQTPPYAVESWPVALAGLAVAWLAIEWFAGRHRLTAPEPGAMPLETQAAPQSEAPQSEVVAPAAGA</sequence>
<evidence type="ECO:0000256" key="1">
    <source>
        <dbReference type="SAM" id="MobiDB-lite"/>
    </source>
</evidence>
<keyword evidence="4" id="KW-1185">Reference proteome</keyword>
<organism evidence="3 4">
    <name type="scientific">Sphaerimonospora cavernae</name>
    <dbReference type="NCBI Taxonomy" id="1740611"/>
    <lineage>
        <taxon>Bacteria</taxon>
        <taxon>Bacillati</taxon>
        <taxon>Actinomycetota</taxon>
        <taxon>Actinomycetes</taxon>
        <taxon>Streptosporangiales</taxon>
        <taxon>Streptosporangiaceae</taxon>
        <taxon>Sphaerimonospora</taxon>
    </lineage>
</organism>
<feature type="transmembrane region" description="Helical" evidence="2">
    <location>
        <begin position="49"/>
        <end position="67"/>
    </location>
</feature>